<proteinExistence type="predicted"/>
<sequence length="98" mass="11474">MSYVLKIPPHAFLVHGDAILWCKKWLETLDLFKSSDSDAAAEEYRWANESTELREKRRRVLAMQLQEHRLGGLLALELRRTRRRSGSCANPARLQRVR</sequence>
<name>A0A6G1GMK0_9PEZI</name>
<gene>
    <name evidence="1" type="ORF">K402DRAFT_466951</name>
</gene>
<keyword evidence="2" id="KW-1185">Reference proteome</keyword>
<evidence type="ECO:0000313" key="2">
    <source>
        <dbReference type="Proteomes" id="UP000800041"/>
    </source>
</evidence>
<dbReference type="EMBL" id="ML977187">
    <property type="protein sequence ID" value="KAF1982186.1"/>
    <property type="molecule type" value="Genomic_DNA"/>
</dbReference>
<evidence type="ECO:0000313" key="1">
    <source>
        <dbReference type="EMBL" id="KAF1982186.1"/>
    </source>
</evidence>
<dbReference type="Proteomes" id="UP000800041">
    <property type="component" value="Unassembled WGS sequence"/>
</dbReference>
<accession>A0A6G1GMK0</accession>
<reference evidence="1" key="1">
    <citation type="journal article" date="2020" name="Stud. Mycol.">
        <title>101 Dothideomycetes genomes: a test case for predicting lifestyles and emergence of pathogens.</title>
        <authorList>
            <person name="Haridas S."/>
            <person name="Albert R."/>
            <person name="Binder M."/>
            <person name="Bloem J."/>
            <person name="Labutti K."/>
            <person name="Salamov A."/>
            <person name="Andreopoulos B."/>
            <person name="Baker S."/>
            <person name="Barry K."/>
            <person name="Bills G."/>
            <person name="Bluhm B."/>
            <person name="Cannon C."/>
            <person name="Castanera R."/>
            <person name="Culley D."/>
            <person name="Daum C."/>
            <person name="Ezra D."/>
            <person name="Gonzalez J."/>
            <person name="Henrissat B."/>
            <person name="Kuo A."/>
            <person name="Liang C."/>
            <person name="Lipzen A."/>
            <person name="Lutzoni F."/>
            <person name="Magnuson J."/>
            <person name="Mondo S."/>
            <person name="Nolan M."/>
            <person name="Ohm R."/>
            <person name="Pangilinan J."/>
            <person name="Park H.-J."/>
            <person name="Ramirez L."/>
            <person name="Alfaro M."/>
            <person name="Sun H."/>
            <person name="Tritt A."/>
            <person name="Yoshinaga Y."/>
            <person name="Zwiers L.-H."/>
            <person name="Turgeon B."/>
            <person name="Goodwin S."/>
            <person name="Spatafora J."/>
            <person name="Crous P."/>
            <person name="Grigoriev I."/>
        </authorList>
    </citation>
    <scope>NUCLEOTIDE SEQUENCE</scope>
    <source>
        <strain evidence="1">CBS 113979</strain>
    </source>
</reference>
<dbReference type="AlphaFoldDB" id="A0A6G1GMK0"/>
<organism evidence="1 2">
    <name type="scientific">Aulographum hederae CBS 113979</name>
    <dbReference type="NCBI Taxonomy" id="1176131"/>
    <lineage>
        <taxon>Eukaryota</taxon>
        <taxon>Fungi</taxon>
        <taxon>Dikarya</taxon>
        <taxon>Ascomycota</taxon>
        <taxon>Pezizomycotina</taxon>
        <taxon>Dothideomycetes</taxon>
        <taxon>Pleosporomycetidae</taxon>
        <taxon>Aulographales</taxon>
        <taxon>Aulographaceae</taxon>
    </lineage>
</organism>
<protein>
    <submittedName>
        <fullName evidence="1">Uncharacterized protein</fullName>
    </submittedName>
</protein>